<evidence type="ECO:0000256" key="2">
    <source>
        <dbReference type="SAM" id="MobiDB-lite"/>
    </source>
</evidence>
<reference evidence="3" key="2">
    <citation type="submission" date="2020-11" db="EMBL/GenBank/DDBJ databases">
        <title>Whole genome sequencing of Colletotrichum sp.</title>
        <authorList>
            <person name="Li H."/>
        </authorList>
    </citation>
    <scope>NUCLEOTIDE SEQUENCE</scope>
    <source>
        <strain evidence="3">CkLH20</strain>
    </source>
</reference>
<feature type="compositionally biased region" description="Basic and acidic residues" evidence="2">
    <location>
        <begin position="290"/>
        <end position="300"/>
    </location>
</feature>
<name>A0A9P6I8S5_9PEZI</name>
<feature type="compositionally biased region" description="Low complexity" evidence="2">
    <location>
        <begin position="25"/>
        <end position="38"/>
    </location>
</feature>
<evidence type="ECO:0000313" key="4">
    <source>
        <dbReference type="Proteomes" id="UP000781932"/>
    </source>
</evidence>
<feature type="coiled-coil region" evidence="1">
    <location>
        <begin position="184"/>
        <end position="268"/>
    </location>
</feature>
<keyword evidence="4" id="KW-1185">Reference proteome</keyword>
<feature type="region of interest" description="Disordered" evidence="2">
    <location>
        <begin position="272"/>
        <end position="314"/>
    </location>
</feature>
<proteinExistence type="predicted"/>
<comment type="caution">
    <text evidence="3">The sequence shown here is derived from an EMBL/GenBank/DDBJ whole genome shotgun (WGS) entry which is preliminary data.</text>
</comment>
<evidence type="ECO:0000313" key="3">
    <source>
        <dbReference type="EMBL" id="KAF9877837.1"/>
    </source>
</evidence>
<feature type="region of interest" description="Disordered" evidence="2">
    <location>
        <begin position="1"/>
        <end position="77"/>
    </location>
</feature>
<dbReference type="RefSeq" id="XP_038747298.1">
    <property type="nucleotide sequence ID" value="XM_038887132.1"/>
</dbReference>
<reference evidence="3" key="1">
    <citation type="submission" date="2020-03" db="EMBL/GenBank/DDBJ databases">
        <authorList>
            <person name="He L."/>
        </authorList>
    </citation>
    <scope>NUCLEOTIDE SEQUENCE</scope>
    <source>
        <strain evidence="3">CkLH20</strain>
    </source>
</reference>
<dbReference type="EMBL" id="JAATWM020000012">
    <property type="protein sequence ID" value="KAF9877837.1"/>
    <property type="molecule type" value="Genomic_DNA"/>
</dbReference>
<dbReference type="GeneID" id="62160206"/>
<dbReference type="AlphaFoldDB" id="A0A9P6I8S5"/>
<dbReference type="OrthoDB" id="4835490at2759"/>
<sequence length="314" mass="35188">MGTKRKKIGKNHRLKLKAKKRREAAAAADAAAEASASKVFWPRAKNTTTTQEESAGSAYSSTRHSSQSTQFTSWQSANDDQGRELLIGMAKLRENRQPKYKVAQGYAEDHERRLKLIELHIESVADMFTENRLDITKNRLDIDGVSTDIRDLIDAFNEAVEEGKLIGQKVDLALAVLVRLAKRQTAASNNCTEQNEKIEAAQEDIKAAQEKINTAREDIEELFFSLAGASTSSKASSESMKTLFDEKVENLESKVDAELQKIREAFEERLAQQLEKSTTKTTGEPFTTAGEEREIKEDQGSWKGRLRSREQHPA</sequence>
<gene>
    <name evidence="3" type="ORF">CkaCkLH20_04413</name>
</gene>
<dbReference type="Proteomes" id="UP000781932">
    <property type="component" value="Unassembled WGS sequence"/>
</dbReference>
<feature type="compositionally biased region" description="Polar residues" evidence="2">
    <location>
        <begin position="45"/>
        <end position="64"/>
    </location>
</feature>
<keyword evidence="1" id="KW-0175">Coiled coil</keyword>
<feature type="compositionally biased region" description="Polar residues" evidence="2">
    <location>
        <begin position="274"/>
        <end position="285"/>
    </location>
</feature>
<protein>
    <submittedName>
        <fullName evidence="3">Uncharacterized protein</fullName>
    </submittedName>
</protein>
<accession>A0A9P6I8S5</accession>
<feature type="compositionally biased region" description="Basic residues" evidence="2">
    <location>
        <begin position="1"/>
        <end position="22"/>
    </location>
</feature>
<organism evidence="3 4">
    <name type="scientific">Colletotrichum karsti</name>
    <dbReference type="NCBI Taxonomy" id="1095194"/>
    <lineage>
        <taxon>Eukaryota</taxon>
        <taxon>Fungi</taxon>
        <taxon>Dikarya</taxon>
        <taxon>Ascomycota</taxon>
        <taxon>Pezizomycotina</taxon>
        <taxon>Sordariomycetes</taxon>
        <taxon>Hypocreomycetidae</taxon>
        <taxon>Glomerellales</taxon>
        <taxon>Glomerellaceae</taxon>
        <taxon>Colletotrichum</taxon>
        <taxon>Colletotrichum boninense species complex</taxon>
    </lineage>
</organism>
<feature type="compositionally biased region" description="Low complexity" evidence="2">
    <location>
        <begin position="65"/>
        <end position="76"/>
    </location>
</feature>
<evidence type="ECO:0000256" key="1">
    <source>
        <dbReference type="SAM" id="Coils"/>
    </source>
</evidence>